<organism evidence="2 3">
    <name type="scientific">Secundilactobacillus odoratitofui DSM 19909 = JCM 15043</name>
    <dbReference type="NCBI Taxonomy" id="1423776"/>
    <lineage>
        <taxon>Bacteria</taxon>
        <taxon>Bacillati</taxon>
        <taxon>Bacillota</taxon>
        <taxon>Bacilli</taxon>
        <taxon>Lactobacillales</taxon>
        <taxon>Lactobacillaceae</taxon>
        <taxon>Secundilactobacillus</taxon>
    </lineage>
</organism>
<keyword evidence="1" id="KW-0472">Membrane</keyword>
<keyword evidence="1" id="KW-1133">Transmembrane helix</keyword>
<keyword evidence="3" id="KW-1185">Reference proteome</keyword>
<evidence type="ECO:0000256" key="1">
    <source>
        <dbReference type="SAM" id="Phobius"/>
    </source>
</evidence>
<dbReference type="PATRIC" id="fig|1423776.4.peg.1565"/>
<accession>A0A0R1LNQ8</accession>
<comment type="caution">
    <text evidence="2">The sequence shown here is derived from an EMBL/GenBank/DDBJ whole genome shotgun (WGS) entry which is preliminary data.</text>
</comment>
<evidence type="ECO:0000313" key="2">
    <source>
        <dbReference type="EMBL" id="KRK97518.1"/>
    </source>
</evidence>
<dbReference type="AlphaFoldDB" id="A0A0R1LNQ8"/>
<reference evidence="2 3" key="1">
    <citation type="journal article" date="2015" name="Genome Announc.">
        <title>Expanding the biotechnology potential of lactobacilli through comparative genomics of 213 strains and associated genera.</title>
        <authorList>
            <person name="Sun Z."/>
            <person name="Harris H.M."/>
            <person name="McCann A."/>
            <person name="Guo C."/>
            <person name="Argimon S."/>
            <person name="Zhang W."/>
            <person name="Yang X."/>
            <person name="Jeffery I.B."/>
            <person name="Cooney J.C."/>
            <person name="Kagawa T.F."/>
            <person name="Liu W."/>
            <person name="Song Y."/>
            <person name="Salvetti E."/>
            <person name="Wrobel A."/>
            <person name="Rasinkangas P."/>
            <person name="Parkhill J."/>
            <person name="Rea M.C."/>
            <person name="O'Sullivan O."/>
            <person name="Ritari J."/>
            <person name="Douillard F.P."/>
            <person name="Paul Ross R."/>
            <person name="Yang R."/>
            <person name="Briner A.E."/>
            <person name="Felis G.E."/>
            <person name="de Vos W.M."/>
            <person name="Barrangou R."/>
            <person name="Klaenhammer T.R."/>
            <person name="Caufield P.W."/>
            <person name="Cui Y."/>
            <person name="Zhang H."/>
            <person name="O'Toole P.W."/>
        </authorList>
    </citation>
    <scope>NUCLEOTIDE SEQUENCE [LARGE SCALE GENOMIC DNA]</scope>
    <source>
        <strain evidence="2 3">DSM 19909</strain>
    </source>
</reference>
<dbReference type="Proteomes" id="UP000051160">
    <property type="component" value="Unassembled WGS sequence"/>
</dbReference>
<keyword evidence="1" id="KW-0812">Transmembrane</keyword>
<name>A0A0R1LNQ8_9LACO</name>
<evidence type="ECO:0000313" key="3">
    <source>
        <dbReference type="Proteomes" id="UP000051160"/>
    </source>
</evidence>
<dbReference type="EMBL" id="AZEE01000029">
    <property type="protein sequence ID" value="KRK97518.1"/>
    <property type="molecule type" value="Genomic_DNA"/>
</dbReference>
<proteinExistence type="predicted"/>
<feature type="transmembrane region" description="Helical" evidence="1">
    <location>
        <begin position="45"/>
        <end position="65"/>
    </location>
</feature>
<protein>
    <submittedName>
        <fullName evidence="2">Uncharacterized protein</fullName>
    </submittedName>
</protein>
<sequence length="83" mass="9357">MFIQEMLVPRCRHRVVATILPIITLISGLYLYVIQPANNLGDKLINLLLVLLCSLIVYLMGVIALPTQPTESSSDYQFTKNHD</sequence>
<gene>
    <name evidence="2" type="ORF">FD04_GL001547</name>
</gene>
<feature type="transmembrane region" description="Helical" evidence="1">
    <location>
        <begin position="15"/>
        <end position="33"/>
    </location>
</feature>